<evidence type="ECO:0000256" key="2">
    <source>
        <dbReference type="SAM" id="Phobius"/>
    </source>
</evidence>
<proteinExistence type="predicted"/>
<evidence type="ECO:0000313" key="3">
    <source>
        <dbReference type="EMBL" id="MEQ2521503.1"/>
    </source>
</evidence>
<feature type="region of interest" description="Disordered" evidence="1">
    <location>
        <begin position="49"/>
        <end position="68"/>
    </location>
</feature>
<keyword evidence="2" id="KW-0812">Transmembrane</keyword>
<feature type="transmembrane region" description="Helical" evidence="2">
    <location>
        <begin position="12"/>
        <end position="32"/>
    </location>
</feature>
<dbReference type="Proteomes" id="UP001477672">
    <property type="component" value="Unassembled WGS sequence"/>
</dbReference>
<protein>
    <recommendedName>
        <fullName evidence="5">Bypass of forespore C C-terminal domain-containing protein</fullName>
    </recommendedName>
</protein>
<keyword evidence="4" id="KW-1185">Reference proteome</keyword>
<dbReference type="RefSeq" id="WP_349216960.1">
    <property type="nucleotide sequence ID" value="NZ_JBBMFA010000111.1"/>
</dbReference>
<organism evidence="3 4">
    <name type="scientific">Ruthenibacterium intestinale</name>
    <dbReference type="NCBI Taxonomy" id="3133163"/>
    <lineage>
        <taxon>Bacteria</taxon>
        <taxon>Bacillati</taxon>
        <taxon>Bacillota</taxon>
        <taxon>Clostridia</taxon>
        <taxon>Eubacteriales</taxon>
        <taxon>Oscillospiraceae</taxon>
        <taxon>Ruthenibacterium</taxon>
    </lineage>
</organism>
<name>A0ABV1GIY7_9FIRM</name>
<sequence>MGKSTKKSKTLLLILLALILTLIVGILIGNFIGNSEPVDGISANASEGQIISGSDGNQTDALTQENSEATASEDMIVHTDYGDLYYPEQWESYLITSNTYNGDSLEVIFSAQINGTDYPMFQVTIGVSEDVLVGELTDESGTKRDVHMEVFELVFGDDLSDEEKNRVSAMQEDLNYLIDHLK</sequence>
<keyword evidence="2" id="KW-0472">Membrane</keyword>
<evidence type="ECO:0008006" key="5">
    <source>
        <dbReference type="Google" id="ProtNLM"/>
    </source>
</evidence>
<dbReference type="EMBL" id="JBBMFA010000111">
    <property type="protein sequence ID" value="MEQ2521503.1"/>
    <property type="molecule type" value="Genomic_DNA"/>
</dbReference>
<evidence type="ECO:0000313" key="4">
    <source>
        <dbReference type="Proteomes" id="UP001477672"/>
    </source>
</evidence>
<accession>A0ABV1GIY7</accession>
<evidence type="ECO:0000256" key="1">
    <source>
        <dbReference type="SAM" id="MobiDB-lite"/>
    </source>
</evidence>
<comment type="caution">
    <text evidence="3">The sequence shown here is derived from an EMBL/GenBank/DDBJ whole genome shotgun (WGS) entry which is preliminary data.</text>
</comment>
<gene>
    <name evidence="3" type="ORF">WMO24_13865</name>
</gene>
<keyword evidence="2" id="KW-1133">Transmembrane helix</keyword>
<reference evidence="3 4" key="1">
    <citation type="submission" date="2024-03" db="EMBL/GenBank/DDBJ databases">
        <title>Human intestinal bacterial collection.</title>
        <authorList>
            <person name="Pauvert C."/>
            <person name="Hitch T.C.A."/>
            <person name="Clavel T."/>
        </authorList>
    </citation>
    <scope>NUCLEOTIDE SEQUENCE [LARGE SCALE GENOMIC DNA]</scope>
    <source>
        <strain evidence="3 4">CLA-JM-H11</strain>
    </source>
</reference>